<evidence type="ECO:0000256" key="1">
    <source>
        <dbReference type="SAM" id="MobiDB-lite"/>
    </source>
</evidence>
<feature type="region of interest" description="Disordered" evidence="1">
    <location>
        <begin position="1"/>
        <end position="24"/>
    </location>
</feature>
<dbReference type="Proteomes" id="UP000546257">
    <property type="component" value="Unassembled WGS sequence"/>
</dbReference>
<comment type="caution">
    <text evidence="2">The sequence shown here is derived from an EMBL/GenBank/DDBJ whole genome shotgun (WGS) entry which is preliminary data.</text>
</comment>
<dbReference type="Pfam" id="PF25947">
    <property type="entry name" value="WHD_halo_double"/>
    <property type="match status" value="1"/>
</dbReference>
<accession>A0A7J9SGD9</accession>
<dbReference type="AlphaFoldDB" id="A0A7J9SGD9"/>
<evidence type="ECO:0000313" key="3">
    <source>
        <dbReference type="Proteomes" id="UP000546257"/>
    </source>
</evidence>
<reference evidence="2 3" key="1">
    <citation type="submission" date="2020-08" db="EMBL/GenBank/DDBJ databases">
        <authorList>
            <person name="Seo M.-J."/>
        </authorList>
    </citation>
    <scope>NUCLEOTIDE SEQUENCE [LARGE SCALE GENOMIC DNA]</scope>
    <source>
        <strain evidence="2 3">MBLA0160</strain>
    </source>
</reference>
<protein>
    <submittedName>
        <fullName evidence="2">Uncharacterized protein</fullName>
    </submittedName>
</protein>
<organism evidence="2 3">
    <name type="scientific">Halobellus ruber</name>
    <dbReference type="NCBI Taxonomy" id="2761102"/>
    <lineage>
        <taxon>Archaea</taxon>
        <taxon>Methanobacteriati</taxon>
        <taxon>Methanobacteriota</taxon>
        <taxon>Stenosarchaea group</taxon>
        <taxon>Halobacteria</taxon>
        <taxon>Halobacteriales</taxon>
        <taxon>Haloferacaceae</taxon>
        <taxon>Halobellus</taxon>
    </lineage>
</organism>
<proteinExistence type="predicted"/>
<evidence type="ECO:0000313" key="2">
    <source>
        <dbReference type="EMBL" id="MBB6645027.1"/>
    </source>
</evidence>
<keyword evidence="3" id="KW-1185">Reference proteome</keyword>
<dbReference type="RefSeq" id="WP_185191408.1">
    <property type="nucleotide sequence ID" value="NZ_JACKXD010000001.1"/>
</dbReference>
<gene>
    <name evidence="2" type="ORF">H5V44_01705</name>
</gene>
<sequence>MRFKLLPEPPESLEPVRESQRAVPLVPGSEDDCCARLMRRVGFPARDVSRTWLTFLRALELARETDSGFVREQTDPTPEHLRDAFRRRVYGAREVLASLDADEPRSIEEVFTEFEARVPAWETHRAAEDWRDIWRERVERVLGWAALLDLAEEREGGYVRTE</sequence>
<name>A0A7J9SGD9_9EURY</name>
<dbReference type="InterPro" id="IPR058821">
    <property type="entry name" value="Double_WHD-containing_halo"/>
</dbReference>
<dbReference type="EMBL" id="JACKXD010000001">
    <property type="protein sequence ID" value="MBB6645027.1"/>
    <property type="molecule type" value="Genomic_DNA"/>
</dbReference>